<evidence type="ECO:0000313" key="1">
    <source>
        <dbReference type="EMBL" id="ACT69290.1"/>
    </source>
</evidence>
<keyword evidence="2" id="KW-1185">Reference proteome</keyword>
<proteinExistence type="predicted"/>
<dbReference type="PROSITE" id="PS51354">
    <property type="entry name" value="GLUTAREDOXIN_2"/>
    <property type="match status" value="1"/>
</dbReference>
<dbReference type="Gene3D" id="3.40.30.10">
    <property type="entry name" value="Glutaredoxin"/>
    <property type="match status" value="1"/>
</dbReference>
<dbReference type="SUPFAM" id="SSF52833">
    <property type="entry name" value="Thioredoxin-like"/>
    <property type="match status" value="1"/>
</dbReference>
<gene>
    <name evidence="1" type="primary">grxC</name>
    <name evidence="1" type="ordered locus">NRI_0303</name>
</gene>
<organism evidence="1 2">
    <name type="scientific">Neorickettsia risticii (strain Illinois)</name>
    <dbReference type="NCBI Taxonomy" id="434131"/>
    <lineage>
        <taxon>Bacteria</taxon>
        <taxon>Pseudomonadati</taxon>
        <taxon>Pseudomonadota</taxon>
        <taxon>Alphaproteobacteria</taxon>
        <taxon>Rickettsiales</taxon>
        <taxon>Anaplasmataceae</taxon>
        <taxon>Neorickettsia</taxon>
    </lineage>
</organism>
<dbReference type="Proteomes" id="UP000001627">
    <property type="component" value="Chromosome"/>
</dbReference>
<dbReference type="KEGG" id="nri:NRI_0303"/>
<dbReference type="InterPro" id="IPR014025">
    <property type="entry name" value="Glutaredoxin_subgr"/>
</dbReference>
<dbReference type="EMBL" id="CP001431">
    <property type="protein sequence ID" value="ACT69290.1"/>
    <property type="molecule type" value="Genomic_DNA"/>
</dbReference>
<sequence>MIKKSGGRKTVPQIFINDMCVGGFDDLNTLNENGKLDELLFLNNQ</sequence>
<accession>C6V4H4</accession>
<dbReference type="STRING" id="434131.NRI_0303"/>
<dbReference type="eggNOG" id="COG0695">
    <property type="taxonomic scope" value="Bacteria"/>
</dbReference>
<protein>
    <submittedName>
        <fullName evidence="1">Glutaredoxin 3</fullName>
    </submittedName>
</protein>
<dbReference type="PRINTS" id="PR00160">
    <property type="entry name" value="GLUTAREDOXIN"/>
</dbReference>
<dbReference type="InterPro" id="IPR036249">
    <property type="entry name" value="Thioredoxin-like_sf"/>
</dbReference>
<name>C6V4H4_NEORI</name>
<dbReference type="HOGENOM" id="CLU_217597_0_0_5"/>
<dbReference type="AlphaFoldDB" id="C6V4H4"/>
<reference evidence="1 2" key="1">
    <citation type="journal article" date="2009" name="Nucleic Acids Res.">
        <title>Analysis of complete genome sequence of Neorickettsia risticii: causative agent of Potomac horse fever.</title>
        <authorList>
            <person name="Lin M."/>
            <person name="Zhang C."/>
            <person name="Gibson K."/>
            <person name="Rikihisa Y."/>
        </authorList>
    </citation>
    <scope>NUCLEOTIDE SEQUENCE [LARGE SCALE GENOMIC DNA]</scope>
    <source>
        <strain evidence="1 2">Illinois</strain>
    </source>
</reference>
<evidence type="ECO:0000313" key="2">
    <source>
        <dbReference type="Proteomes" id="UP000001627"/>
    </source>
</evidence>